<gene>
    <name evidence="5" type="ORF">QNI14_00175</name>
</gene>
<dbReference type="PROSITE" id="PS51257">
    <property type="entry name" value="PROKAR_LIPOPROTEIN"/>
    <property type="match status" value="1"/>
</dbReference>
<accession>A0ABT6ZA43</accession>
<feature type="chain" id="PRO_5047531545" evidence="2">
    <location>
        <begin position="29"/>
        <end position="288"/>
    </location>
</feature>
<dbReference type="SMART" id="SM00062">
    <property type="entry name" value="PBPb"/>
    <property type="match status" value="1"/>
</dbReference>
<dbReference type="InterPro" id="IPR001638">
    <property type="entry name" value="Solute-binding_3/MltF_N"/>
</dbReference>
<dbReference type="SMART" id="SM00079">
    <property type="entry name" value="PBPe"/>
    <property type="match status" value="1"/>
</dbReference>
<feature type="signal peptide" evidence="2">
    <location>
        <begin position="1"/>
        <end position="28"/>
    </location>
</feature>
<dbReference type="PANTHER" id="PTHR35936:SF17">
    <property type="entry name" value="ARGININE-BINDING EXTRACELLULAR PROTEIN ARTP"/>
    <property type="match status" value="1"/>
</dbReference>
<feature type="domain" description="Ionotropic glutamate receptor C-terminal" evidence="4">
    <location>
        <begin position="53"/>
        <end position="279"/>
    </location>
</feature>
<organism evidence="5 6">
    <name type="scientific">Microbacterium dauci</name>
    <dbReference type="NCBI Taxonomy" id="3048008"/>
    <lineage>
        <taxon>Bacteria</taxon>
        <taxon>Bacillati</taxon>
        <taxon>Actinomycetota</taxon>
        <taxon>Actinomycetes</taxon>
        <taxon>Micrococcales</taxon>
        <taxon>Microbacteriaceae</taxon>
        <taxon>Microbacterium</taxon>
    </lineage>
</organism>
<reference evidence="5 6" key="1">
    <citation type="submission" date="2023-05" db="EMBL/GenBank/DDBJ databases">
        <title>Microbacterium dauci sp.nov., Isolated from Carrot Rhizosphere Soil.</title>
        <authorList>
            <person name="Xiao Z."/>
            <person name="Zheng J."/>
        </authorList>
    </citation>
    <scope>NUCLEOTIDE SEQUENCE [LARGE SCALE GENOMIC DNA]</scope>
    <source>
        <strain evidence="5 6">LX3-4</strain>
    </source>
</reference>
<dbReference type="SUPFAM" id="SSF53850">
    <property type="entry name" value="Periplasmic binding protein-like II"/>
    <property type="match status" value="1"/>
</dbReference>
<dbReference type="Pfam" id="PF00497">
    <property type="entry name" value="SBP_bac_3"/>
    <property type="match status" value="1"/>
</dbReference>
<sequence>MSRRPALRTTLFAGVAAAALLLAGCATSPTTVTPTQEPKDGVPVAEDYVTPGKFTVATGETAYEPYVLNDDPESGEGFEAAVAYAVAAELGFAAEDVEWVRTSFESAIAPGPKSFDVNLQQYTITEERKQGVDFSSPYYAASQSIVAIKGGAAEGVTDIAGLADLTIGAMANSTSALTLEALDAGIEPKLYNSNEDATAALGAGQIDAVVLDTPTAYVAVNFYIENSFFVGELPKAGIEDEWGLLLAKDSPLTPAVSAAVDTLREDGTLAELEEEWLSGLTEGVTQLQ</sequence>
<comment type="caution">
    <text evidence="5">The sequence shown here is derived from an EMBL/GenBank/DDBJ whole genome shotgun (WGS) entry which is preliminary data.</text>
</comment>
<dbReference type="CDD" id="cd13530">
    <property type="entry name" value="PBP2_peptides_like"/>
    <property type="match status" value="1"/>
</dbReference>
<name>A0ABT6ZA43_9MICO</name>
<evidence type="ECO:0000256" key="1">
    <source>
        <dbReference type="ARBA" id="ARBA00022729"/>
    </source>
</evidence>
<feature type="domain" description="Solute-binding protein family 3/N-terminal" evidence="3">
    <location>
        <begin position="53"/>
        <end position="280"/>
    </location>
</feature>
<evidence type="ECO:0000259" key="3">
    <source>
        <dbReference type="SMART" id="SM00062"/>
    </source>
</evidence>
<dbReference type="Gene3D" id="3.40.190.10">
    <property type="entry name" value="Periplasmic binding protein-like II"/>
    <property type="match status" value="2"/>
</dbReference>
<dbReference type="EMBL" id="JASJND010000001">
    <property type="protein sequence ID" value="MDJ1112861.1"/>
    <property type="molecule type" value="Genomic_DNA"/>
</dbReference>
<dbReference type="PANTHER" id="PTHR35936">
    <property type="entry name" value="MEMBRANE-BOUND LYTIC MUREIN TRANSGLYCOSYLASE F"/>
    <property type="match status" value="1"/>
</dbReference>
<keyword evidence="1 2" id="KW-0732">Signal</keyword>
<proteinExistence type="predicted"/>
<evidence type="ECO:0000313" key="5">
    <source>
        <dbReference type="EMBL" id="MDJ1112861.1"/>
    </source>
</evidence>
<keyword evidence="6" id="KW-1185">Reference proteome</keyword>
<dbReference type="InterPro" id="IPR001320">
    <property type="entry name" value="Iontro_rcpt_C"/>
</dbReference>
<evidence type="ECO:0000259" key="4">
    <source>
        <dbReference type="SMART" id="SM00079"/>
    </source>
</evidence>
<protein>
    <submittedName>
        <fullName evidence="5">ABC transporter substrate-binding protein</fullName>
    </submittedName>
</protein>
<evidence type="ECO:0000256" key="2">
    <source>
        <dbReference type="SAM" id="SignalP"/>
    </source>
</evidence>
<dbReference type="RefSeq" id="WP_283714167.1">
    <property type="nucleotide sequence ID" value="NZ_JASJND010000001.1"/>
</dbReference>
<dbReference type="Proteomes" id="UP001321481">
    <property type="component" value="Unassembled WGS sequence"/>
</dbReference>
<evidence type="ECO:0000313" key="6">
    <source>
        <dbReference type="Proteomes" id="UP001321481"/>
    </source>
</evidence>